<dbReference type="Proteomes" id="UP001234297">
    <property type="component" value="Chromosome 3"/>
</dbReference>
<dbReference type="EMBL" id="CM056811">
    <property type="protein sequence ID" value="KAJ8634792.1"/>
    <property type="molecule type" value="Genomic_DNA"/>
</dbReference>
<gene>
    <name evidence="1" type="ORF">MRB53_009059</name>
</gene>
<reference evidence="1 2" key="1">
    <citation type="journal article" date="2022" name="Hortic Res">
        <title>A haplotype resolved chromosomal level avocado genome allows analysis of novel avocado genes.</title>
        <authorList>
            <person name="Nath O."/>
            <person name="Fletcher S.J."/>
            <person name="Hayward A."/>
            <person name="Shaw L.M."/>
            <person name="Masouleh A.K."/>
            <person name="Furtado A."/>
            <person name="Henry R.J."/>
            <person name="Mitter N."/>
        </authorList>
    </citation>
    <scope>NUCLEOTIDE SEQUENCE [LARGE SCALE GENOMIC DNA]</scope>
    <source>
        <strain evidence="2">cv. Hass</strain>
    </source>
</reference>
<evidence type="ECO:0000313" key="1">
    <source>
        <dbReference type="EMBL" id="KAJ8634792.1"/>
    </source>
</evidence>
<sequence length="578" mass="64585">MGRKRSGEEGKNKREREIGHLSAKRPFTNKPGLLKTPSSTFLLKPPIPVESNVSEAMKSQHRKATVFCPPSLLLQMLSLPKASIQKQPQKRSGFLLLSSSCSDRRREKQRGSGLAGEEDQQNRRRSIAVLLNTCAGTGEEEDSRKGPVDVNAVLLNAAITPPPVAGLIAVAAYPAFFSWRETRPGEKKLRKKKARWRRSRENKQERECELHALQTMGRDERLDYAASLQNCYFFRLLYYAGTQYSIMGVLRMSYPYRYELYKRVDGPSGKEKYVILATFPEEPTVDEINDAFEGKPRKKEKAASGIWYRTYMVSTLIEACLHFLEIWGGSQVSVSKASMSFELCKLDSEETHHVRRKIISCSYCKQYCLFRKAATQVSPLVQRKQNQGLPILLHSSSGDPAAVSIWKSQLPNIQCRIQNTDLDAVSPPVSLCRMPSPVLRATRSDLSAACQALVGGREAAVREHREGFALQVKGKGKGVPVFVMLPPDSVTTGNRVNRKKAMNASLQALRSVGVEGVMVDVWRGLVEREGPGRWQGSRSFLSCNSCKSGSHQRSNRSLFCSSKMNPGASLLLHVLYNT</sequence>
<evidence type="ECO:0000313" key="2">
    <source>
        <dbReference type="Proteomes" id="UP001234297"/>
    </source>
</evidence>
<organism evidence="1 2">
    <name type="scientific">Persea americana</name>
    <name type="common">Avocado</name>
    <dbReference type="NCBI Taxonomy" id="3435"/>
    <lineage>
        <taxon>Eukaryota</taxon>
        <taxon>Viridiplantae</taxon>
        <taxon>Streptophyta</taxon>
        <taxon>Embryophyta</taxon>
        <taxon>Tracheophyta</taxon>
        <taxon>Spermatophyta</taxon>
        <taxon>Magnoliopsida</taxon>
        <taxon>Magnoliidae</taxon>
        <taxon>Laurales</taxon>
        <taxon>Lauraceae</taxon>
        <taxon>Persea</taxon>
    </lineage>
</organism>
<keyword evidence="2" id="KW-1185">Reference proteome</keyword>
<protein>
    <submittedName>
        <fullName evidence="1">Uncharacterized protein</fullName>
    </submittedName>
</protein>
<proteinExistence type="predicted"/>
<comment type="caution">
    <text evidence="1">The sequence shown here is derived from an EMBL/GenBank/DDBJ whole genome shotgun (WGS) entry which is preliminary data.</text>
</comment>
<accession>A0ACC2LN20</accession>
<name>A0ACC2LN20_PERAE</name>